<feature type="transmembrane region" description="Helical" evidence="2">
    <location>
        <begin position="33"/>
        <end position="53"/>
    </location>
</feature>
<dbReference type="EMBL" id="MHHR01000025">
    <property type="protein sequence ID" value="OGY33934.1"/>
    <property type="molecule type" value="Genomic_DNA"/>
</dbReference>
<dbReference type="AlphaFoldDB" id="A0A1G1X1U9"/>
<name>A0A1G1X1U9_9BACT</name>
<keyword evidence="2" id="KW-1133">Transmembrane helix</keyword>
<reference evidence="3 4" key="1">
    <citation type="journal article" date="2016" name="Nat. Commun.">
        <title>Thousands of microbial genomes shed light on interconnected biogeochemical processes in an aquifer system.</title>
        <authorList>
            <person name="Anantharaman K."/>
            <person name="Brown C.T."/>
            <person name="Hug L.A."/>
            <person name="Sharon I."/>
            <person name="Castelle C.J."/>
            <person name="Probst A.J."/>
            <person name="Thomas B.C."/>
            <person name="Singh A."/>
            <person name="Wilkins M.J."/>
            <person name="Karaoz U."/>
            <person name="Brodie E.L."/>
            <person name="Williams K.H."/>
            <person name="Hubbard S.S."/>
            <person name="Banfield J.F."/>
        </authorList>
    </citation>
    <scope>NUCLEOTIDE SEQUENCE [LARGE SCALE GENOMIC DNA]</scope>
</reference>
<evidence type="ECO:0000313" key="4">
    <source>
        <dbReference type="Proteomes" id="UP000177528"/>
    </source>
</evidence>
<keyword evidence="2" id="KW-0472">Membrane</keyword>
<protein>
    <recommendedName>
        <fullName evidence="5">Cell division protein FtsL</fullName>
    </recommendedName>
</protein>
<evidence type="ECO:0000313" key="3">
    <source>
        <dbReference type="EMBL" id="OGY33934.1"/>
    </source>
</evidence>
<dbReference type="Proteomes" id="UP000177528">
    <property type="component" value="Unassembled WGS sequence"/>
</dbReference>
<evidence type="ECO:0000256" key="1">
    <source>
        <dbReference type="SAM" id="Coils"/>
    </source>
</evidence>
<keyword evidence="1" id="KW-0175">Coiled coil</keyword>
<accession>A0A1G1X1U9</accession>
<sequence length="126" mass="13967">MTANIQQHITPRREKKFSSAMKNNLGLVDHTTAALMFGIAAVAIVGMLGFFYLQQVVHTASQGTDVHQLEASISDLKEKQRKLELEGAQLRSLKNIEGDMQELNLVPTDKVSYLAPVDEHLAVRIP</sequence>
<evidence type="ECO:0008006" key="5">
    <source>
        <dbReference type="Google" id="ProtNLM"/>
    </source>
</evidence>
<gene>
    <name evidence="3" type="ORF">A3D99_01750</name>
</gene>
<keyword evidence="2" id="KW-0812">Transmembrane</keyword>
<evidence type="ECO:0000256" key="2">
    <source>
        <dbReference type="SAM" id="Phobius"/>
    </source>
</evidence>
<comment type="caution">
    <text evidence="3">The sequence shown here is derived from an EMBL/GenBank/DDBJ whole genome shotgun (WGS) entry which is preliminary data.</text>
</comment>
<feature type="coiled-coil region" evidence="1">
    <location>
        <begin position="66"/>
        <end position="96"/>
    </location>
</feature>
<proteinExistence type="predicted"/>
<organism evidence="3 4">
    <name type="scientific">Candidatus Andersenbacteria bacterium RIFCSPHIGHO2_12_FULL_45_11</name>
    <dbReference type="NCBI Taxonomy" id="1797281"/>
    <lineage>
        <taxon>Bacteria</taxon>
        <taxon>Candidatus Anderseniibacteriota</taxon>
    </lineage>
</organism>